<dbReference type="Proteomes" id="UP001184230">
    <property type="component" value="Unassembled WGS sequence"/>
</dbReference>
<keyword evidence="8" id="KW-1185">Reference proteome</keyword>
<dbReference type="EMBL" id="JAVDRF010000016">
    <property type="protein sequence ID" value="MDR6539385.1"/>
    <property type="molecule type" value="Genomic_DNA"/>
</dbReference>
<dbReference type="CDD" id="cd02136">
    <property type="entry name" value="PnbA_NfnB-like"/>
    <property type="match status" value="1"/>
</dbReference>
<name>A0ABU1NMW5_9BURK</name>
<evidence type="ECO:0000256" key="5">
    <source>
        <dbReference type="ARBA" id="ARBA00023002"/>
    </source>
</evidence>
<evidence type="ECO:0000256" key="4">
    <source>
        <dbReference type="ARBA" id="ARBA00022643"/>
    </source>
</evidence>
<sequence length="239" mass="26117">MKNADPVVAADGQAFAGIVDAVIRSRRSVRAFRSTPVPRSVVAEILDLARMAPSNSNTQPWSVHVLEGEPKQRLSALLHASHERDALPPSAHFPDELPVACASRQADFGARYYAALGIDRADAGARSRQSARNFCFFDAPVGLIFTIDRRLTRHSWADYGMFLQTLMIAARARGLDTCPQVSFVRHEPVVAAFLGLPATQTVVCGMSLGFADTEATVNRLGMPREGIDNFAVFWGFEDE</sequence>
<evidence type="ECO:0000313" key="8">
    <source>
        <dbReference type="Proteomes" id="UP001184230"/>
    </source>
</evidence>
<dbReference type="InterPro" id="IPR000415">
    <property type="entry name" value="Nitroreductase-like"/>
</dbReference>
<dbReference type="InterPro" id="IPR029479">
    <property type="entry name" value="Nitroreductase"/>
</dbReference>
<proteinExistence type="inferred from homology"/>
<dbReference type="Pfam" id="PF00881">
    <property type="entry name" value="Nitroreductase"/>
    <property type="match status" value="1"/>
</dbReference>
<feature type="domain" description="Nitroreductase" evidence="6">
    <location>
        <begin position="23"/>
        <end position="209"/>
    </location>
</feature>
<keyword evidence="3" id="KW-0285">Flavoprotein</keyword>
<dbReference type="RefSeq" id="WP_309907030.1">
    <property type="nucleotide sequence ID" value="NZ_JAVDRF010000016.1"/>
</dbReference>
<evidence type="ECO:0000256" key="2">
    <source>
        <dbReference type="ARBA" id="ARBA00007118"/>
    </source>
</evidence>
<dbReference type="PANTHER" id="PTHR43673">
    <property type="entry name" value="NAD(P)H NITROREDUCTASE YDGI-RELATED"/>
    <property type="match status" value="1"/>
</dbReference>
<evidence type="ECO:0000256" key="3">
    <source>
        <dbReference type="ARBA" id="ARBA00022630"/>
    </source>
</evidence>
<protein>
    <submittedName>
        <fullName evidence="7">Nitroreductase</fullName>
    </submittedName>
</protein>
<accession>A0ABU1NMW5</accession>
<comment type="cofactor">
    <cofactor evidence="1">
        <name>FMN</name>
        <dbReference type="ChEBI" id="CHEBI:58210"/>
    </cofactor>
</comment>
<dbReference type="SUPFAM" id="SSF55469">
    <property type="entry name" value="FMN-dependent nitroreductase-like"/>
    <property type="match status" value="1"/>
</dbReference>
<comment type="similarity">
    <text evidence="2">Belongs to the nitroreductase family.</text>
</comment>
<evidence type="ECO:0000259" key="6">
    <source>
        <dbReference type="Pfam" id="PF00881"/>
    </source>
</evidence>
<organism evidence="7 8">
    <name type="scientific">Variovorax soli</name>
    <dbReference type="NCBI Taxonomy" id="376815"/>
    <lineage>
        <taxon>Bacteria</taxon>
        <taxon>Pseudomonadati</taxon>
        <taxon>Pseudomonadota</taxon>
        <taxon>Betaproteobacteria</taxon>
        <taxon>Burkholderiales</taxon>
        <taxon>Comamonadaceae</taxon>
        <taxon>Variovorax</taxon>
    </lineage>
</organism>
<evidence type="ECO:0000313" key="7">
    <source>
        <dbReference type="EMBL" id="MDR6539385.1"/>
    </source>
</evidence>
<dbReference type="Gene3D" id="3.40.109.10">
    <property type="entry name" value="NADH Oxidase"/>
    <property type="match status" value="1"/>
</dbReference>
<gene>
    <name evidence="7" type="ORF">J2739_005181</name>
</gene>
<keyword evidence="5" id="KW-0560">Oxidoreductase</keyword>
<comment type="caution">
    <text evidence="7">The sequence shown here is derived from an EMBL/GenBank/DDBJ whole genome shotgun (WGS) entry which is preliminary data.</text>
</comment>
<reference evidence="7 8" key="1">
    <citation type="submission" date="2023-07" db="EMBL/GenBank/DDBJ databases">
        <title>Sorghum-associated microbial communities from plants grown in Nebraska, USA.</title>
        <authorList>
            <person name="Schachtman D."/>
        </authorList>
    </citation>
    <scope>NUCLEOTIDE SEQUENCE [LARGE SCALE GENOMIC DNA]</scope>
    <source>
        <strain evidence="7 8">DS1781</strain>
    </source>
</reference>
<dbReference type="PANTHER" id="PTHR43673:SF2">
    <property type="entry name" value="NITROREDUCTASE"/>
    <property type="match status" value="1"/>
</dbReference>
<evidence type="ECO:0000256" key="1">
    <source>
        <dbReference type="ARBA" id="ARBA00001917"/>
    </source>
</evidence>
<keyword evidence="4" id="KW-0288">FMN</keyword>